<dbReference type="PROSITE" id="PS50005">
    <property type="entry name" value="TPR"/>
    <property type="match status" value="1"/>
</dbReference>
<comment type="caution">
    <text evidence="6">The sequence shown here is derived from an EMBL/GenBank/DDBJ whole genome shotgun (WGS) entry which is preliminary data.</text>
</comment>
<dbReference type="PROSITE" id="PS51203">
    <property type="entry name" value="CS"/>
    <property type="match status" value="1"/>
</dbReference>
<feature type="domain" description="CS" evidence="5">
    <location>
        <begin position="178"/>
        <end position="269"/>
    </location>
</feature>
<keyword evidence="2" id="KW-0802">TPR repeat</keyword>
<dbReference type="Gene3D" id="2.60.40.790">
    <property type="match status" value="1"/>
</dbReference>
<sequence length="396" mass="43638">MATQADLGKKALERQDYDEAIKQFTSALEQSPTSPDYLIQRSTAYTRSQKHGEALADAEKAVVYAQKRAKKELIVESQARRGLCLYLLEKYGDAKYVLEIVKRLNPEHKSSGMWLGKAQMTLQKLAEDDERREVSVTETPDVAADAERTAPAASGGSSNSTSAQPSASAPAAPQQTPVEKIRHDWYQNSEKVFFTLMAKGVPQDKTTVDITERALNISFPLVSGSSYDLTLDPLFASVKPDECITRVLPTKLEVILVKETPGQRWKTLESDEPATESKPAHANGDSKNDDASMKRAVFTSDRASSKGPAYPTSSKHGPKDWDAITTSKEDEDEVEGGDEANAFFKKLFKNATPETQRAMMKSYTESNGTALSTNWDEVSKGKVETTPPDGMEARKW</sequence>
<dbReference type="STRING" id="1157616.A0A1Z5SQP6"/>
<dbReference type="Pfam" id="PF05002">
    <property type="entry name" value="SGS"/>
    <property type="match status" value="1"/>
</dbReference>
<dbReference type="EMBL" id="MUNK01000325">
    <property type="protein sequence ID" value="OTA23027.1"/>
    <property type="molecule type" value="Genomic_DNA"/>
</dbReference>
<proteinExistence type="inferred from homology"/>
<dbReference type="AlphaFoldDB" id="A0A1Z5SQP6"/>
<feature type="compositionally biased region" description="Polar residues" evidence="3">
    <location>
        <begin position="363"/>
        <end position="376"/>
    </location>
</feature>
<dbReference type="CDD" id="cd06466">
    <property type="entry name" value="p23_CS_SGT1_like"/>
    <property type="match status" value="1"/>
</dbReference>
<feature type="region of interest" description="Disordered" evidence="3">
    <location>
        <begin position="264"/>
        <end position="336"/>
    </location>
</feature>
<feature type="compositionally biased region" description="Basic and acidic residues" evidence="3">
    <location>
        <begin position="125"/>
        <end position="135"/>
    </location>
</feature>
<feature type="compositionally biased region" description="Low complexity" evidence="3">
    <location>
        <begin position="149"/>
        <end position="177"/>
    </location>
</feature>
<dbReference type="SUPFAM" id="SSF49764">
    <property type="entry name" value="HSP20-like chaperones"/>
    <property type="match status" value="1"/>
</dbReference>
<evidence type="ECO:0008006" key="8">
    <source>
        <dbReference type="Google" id="ProtNLM"/>
    </source>
</evidence>
<evidence type="ECO:0000256" key="2">
    <source>
        <dbReference type="PROSITE-ProRule" id="PRU00339"/>
    </source>
</evidence>
<reference evidence="6 7" key="1">
    <citation type="submission" date="2017-01" db="EMBL/GenBank/DDBJ databases">
        <title>The recent genome duplication of the halophilic yeast Hortaea werneckii: insights from long-read sequencing.</title>
        <authorList>
            <person name="Sinha S."/>
            <person name="Flibotte S."/>
            <person name="Neira M."/>
            <person name="Lenassi M."/>
            <person name="Gostincar C."/>
            <person name="Stajich J.E."/>
            <person name="Nislow C.E."/>
        </authorList>
    </citation>
    <scope>NUCLEOTIDE SEQUENCE [LARGE SCALE GENOMIC DNA]</scope>
    <source>
        <strain evidence="6 7">EXF-2000</strain>
    </source>
</reference>
<feature type="domain" description="SGS" evidence="4">
    <location>
        <begin position="309"/>
        <end position="396"/>
    </location>
</feature>
<dbReference type="VEuPathDB" id="FungiDB:BTJ68_14046"/>
<dbReference type="Proteomes" id="UP000194280">
    <property type="component" value="Unassembled WGS sequence"/>
</dbReference>
<dbReference type="InterPro" id="IPR044563">
    <property type="entry name" value="Sgt1-like"/>
</dbReference>
<evidence type="ECO:0000259" key="5">
    <source>
        <dbReference type="PROSITE" id="PS51203"/>
    </source>
</evidence>
<dbReference type="SUPFAM" id="SSF48452">
    <property type="entry name" value="TPR-like"/>
    <property type="match status" value="1"/>
</dbReference>
<gene>
    <name evidence="6" type="ORF">BTJ68_14046</name>
</gene>
<evidence type="ECO:0000256" key="3">
    <source>
        <dbReference type="SAM" id="MobiDB-lite"/>
    </source>
</evidence>
<evidence type="ECO:0000313" key="7">
    <source>
        <dbReference type="Proteomes" id="UP000194280"/>
    </source>
</evidence>
<dbReference type="InParanoid" id="A0A1Z5SQP6"/>
<dbReference type="PROSITE" id="PS51048">
    <property type="entry name" value="SGS"/>
    <property type="match status" value="1"/>
</dbReference>
<dbReference type="InterPro" id="IPR011990">
    <property type="entry name" value="TPR-like_helical_dom_sf"/>
</dbReference>
<comment type="similarity">
    <text evidence="1">Belongs to the SGT1 family.</text>
</comment>
<dbReference type="SMART" id="SM00028">
    <property type="entry name" value="TPR"/>
    <property type="match status" value="3"/>
</dbReference>
<name>A0A1Z5SQP6_HORWE</name>
<dbReference type="Gene3D" id="1.25.40.10">
    <property type="entry name" value="Tetratricopeptide repeat domain"/>
    <property type="match status" value="1"/>
</dbReference>
<dbReference type="PANTHER" id="PTHR45862">
    <property type="entry name" value="PROTEIN SGT1 HOMOLOG"/>
    <property type="match status" value="1"/>
</dbReference>
<accession>A0A1Z5SQP6</accession>
<feature type="repeat" description="TPR" evidence="2">
    <location>
        <begin position="3"/>
        <end position="34"/>
    </location>
</feature>
<dbReference type="InterPro" id="IPR007699">
    <property type="entry name" value="SGS_dom"/>
</dbReference>
<feature type="compositionally biased region" description="Basic and acidic residues" evidence="3">
    <location>
        <begin position="284"/>
        <end position="293"/>
    </location>
</feature>
<feature type="region of interest" description="Disordered" evidence="3">
    <location>
        <begin position="125"/>
        <end position="177"/>
    </location>
</feature>
<dbReference type="GO" id="GO:0051087">
    <property type="term" value="F:protein-folding chaperone binding"/>
    <property type="evidence" value="ECO:0007669"/>
    <property type="project" value="InterPro"/>
</dbReference>
<evidence type="ECO:0000259" key="4">
    <source>
        <dbReference type="PROSITE" id="PS51048"/>
    </source>
</evidence>
<dbReference type="OrthoDB" id="1898560at2759"/>
<dbReference type="InterPro" id="IPR019734">
    <property type="entry name" value="TPR_rpt"/>
</dbReference>
<organism evidence="6 7">
    <name type="scientific">Hortaea werneckii EXF-2000</name>
    <dbReference type="NCBI Taxonomy" id="1157616"/>
    <lineage>
        <taxon>Eukaryota</taxon>
        <taxon>Fungi</taxon>
        <taxon>Dikarya</taxon>
        <taxon>Ascomycota</taxon>
        <taxon>Pezizomycotina</taxon>
        <taxon>Dothideomycetes</taxon>
        <taxon>Dothideomycetidae</taxon>
        <taxon>Mycosphaerellales</taxon>
        <taxon>Teratosphaeriaceae</taxon>
        <taxon>Hortaea</taxon>
    </lineage>
</organism>
<dbReference type="InterPro" id="IPR008978">
    <property type="entry name" value="HSP20-like_chaperone"/>
</dbReference>
<evidence type="ECO:0000256" key="1">
    <source>
        <dbReference type="ARBA" id="ARBA00008509"/>
    </source>
</evidence>
<dbReference type="Pfam" id="PF04969">
    <property type="entry name" value="CS"/>
    <property type="match status" value="1"/>
</dbReference>
<feature type="region of interest" description="Disordered" evidence="3">
    <location>
        <begin position="362"/>
        <end position="396"/>
    </location>
</feature>
<dbReference type="FunCoup" id="A0A1Z5SQP6">
    <property type="interactions" value="1765"/>
</dbReference>
<protein>
    <recommendedName>
        <fullName evidence="8">SGS-domain-containing protein</fullName>
    </recommendedName>
</protein>
<keyword evidence="7" id="KW-1185">Reference proteome</keyword>
<evidence type="ECO:0000313" key="6">
    <source>
        <dbReference type="EMBL" id="OTA23027.1"/>
    </source>
</evidence>
<dbReference type="InterPro" id="IPR007052">
    <property type="entry name" value="CS_dom"/>
</dbReference>